<dbReference type="EMBL" id="JABUKG010000008">
    <property type="protein sequence ID" value="MBY6320945.1"/>
    <property type="molecule type" value="Genomic_DNA"/>
</dbReference>
<accession>A0ABS7NSF3</accession>
<gene>
    <name evidence="2" type="ORF">HQ605_08940</name>
</gene>
<feature type="compositionally biased region" description="Low complexity" evidence="1">
    <location>
        <begin position="93"/>
        <end position="110"/>
    </location>
</feature>
<dbReference type="RefSeq" id="WP_068099359.1">
    <property type="nucleotide sequence ID" value="NZ_JABUKE010000005.1"/>
</dbReference>
<reference evidence="2 3" key="1">
    <citation type="submission" date="2020-06" db="EMBL/GenBank/DDBJ databases">
        <title>Taxonomy, biology and ecology of Rhodococcus bacteria occurring in California pistachio and other woody hosts as revealed by genome sequence analyses.</title>
        <authorList>
            <person name="Gai Y."/>
            <person name="Riely B."/>
        </authorList>
    </citation>
    <scope>NUCLEOTIDE SEQUENCE [LARGE SCALE GENOMIC DNA]</scope>
    <source>
        <strain evidence="2 3">BP-284</strain>
    </source>
</reference>
<proteinExistence type="predicted"/>
<organism evidence="2 3">
    <name type="scientific">Rhodococcoides kroppenstedtii</name>
    <dbReference type="NCBI Taxonomy" id="293050"/>
    <lineage>
        <taxon>Bacteria</taxon>
        <taxon>Bacillati</taxon>
        <taxon>Actinomycetota</taxon>
        <taxon>Actinomycetes</taxon>
        <taxon>Mycobacteriales</taxon>
        <taxon>Nocardiaceae</taxon>
        <taxon>Rhodococcoides</taxon>
    </lineage>
</organism>
<evidence type="ECO:0008006" key="4">
    <source>
        <dbReference type="Google" id="ProtNLM"/>
    </source>
</evidence>
<keyword evidence="3" id="KW-1185">Reference proteome</keyword>
<protein>
    <recommendedName>
        <fullName evidence="4">Asp23 family, cell envelope-related function</fullName>
    </recommendedName>
</protein>
<dbReference type="Proteomes" id="UP001520140">
    <property type="component" value="Unassembled WGS sequence"/>
</dbReference>
<feature type="region of interest" description="Disordered" evidence="1">
    <location>
        <begin position="93"/>
        <end position="118"/>
    </location>
</feature>
<evidence type="ECO:0000313" key="2">
    <source>
        <dbReference type="EMBL" id="MBY6320945.1"/>
    </source>
</evidence>
<sequence>MTGAAPAGDDIADRVAAAVIAVPGVAFLHGGVFGEIGTYLPGRRVAGVAVRDDATEVHIAVTTDAVVRDTADAVRRAVRAVVDKPVNVLVEDVVPVDSPQAGSDPSESSEPGGGTPAP</sequence>
<evidence type="ECO:0000256" key="1">
    <source>
        <dbReference type="SAM" id="MobiDB-lite"/>
    </source>
</evidence>
<evidence type="ECO:0000313" key="3">
    <source>
        <dbReference type="Proteomes" id="UP001520140"/>
    </source>
</evidence>
<name>A0ABS7NSF3_9NOCA</name>
<comment type="caution">
    <text evidence="2">The sequence shown here is derived from an EMBL/GenBank/DDBJ whole genome shotgun (WGS) entry which is preliminary data.</text>
</comment>